<proteinExistence type="predicted"/>
<dbReference type="RefSeq" id="WP_284324872.1">
    <property type="nucleotide sequence ID" value="NZ_BSPP01000005.1"/>
</dbReference>
<comment type="caution">
    <text evidence="1">The sequence shown here is derived from an EMBL/GenBank/DDBJ whole genome shotgun (WGS) entry which is preliminary data.</text>
</comment>
<evidence type="ECO:0000313" key="2">
    <source>
        <dbReference type="Proteomes" id="UP001157355"/>
    </source>
</evidence>
<organism evidence="1 2">
    <name type="scientific">Cypionkella aquatica</name>
    <dbReference type="NCBI Taxonomy" id="1756042"/>
    <lineage>
        <taxon>Bacteria</taxon>
        <taxon>Pseudomonadati</taxon>
        <taxon>Pseudomonadota</taxon>
        <taxon>Alphaproteobacteria</taxon>
        <taxon>Rhodobacterales</taxon>
        <taxon>Paracoccaceae</taxon>
        <taxon>Cypionkella</taxon>
    </lineage>
</organism>
<sequence length="192" mass="20987">MVEASTQTQVLYGVGSACLSIDALAATIERPRYKIAKALHRLINRGLIERREEGCFTATAAGQAFIAGGAEIPNGAPTAEAACRKPVRGTLRQRAWQAMRVQSCSFTIRKIAMLAARDEVNAEQDLHKWYRALEAAGYLQRQPRREAGTATTSNGLLRFTLLRNTGNIAPVHSIKYGCIRDPNTGEDTPCTK</sequence>
<accession>A0AA37TVN8</accession>
<gene>
    <name evidence="1" type="ORF">GCM10010873_16290</name>
</gene>
<dbReference type="AlphaFoldDB" id="A0AA37TVN8"/>
<protein>
    <submittedName>
        <fullName evidence="1">Uncharacterized protein</fullName>
    </submittedName>
</protein>
<name>A0AA37TVN8_9RHOB</name>
<reference evidence="1 2" key="1">
    <citation type="journal article" date="2014" name="Int. J. Syst. Evol. Microbiol.">
        <title>Complete genome sequence of Corynebacterium casei LMG S-19264T (=DSM 44701T), isolated from a smear-ripened cheese.</title>
        <authorList>
            <consortium name="US DOE Joint Genome Institute (JGI-PGF)"/>
            <person name="Walter F."/>
            <person name="Albersmeier A."/>
            <person name="Kalinowski J."/>
            <person name="Ruckert C."/>
        </authorList>
    </citation>
    <scope>NUCLEOTIDE SEQUENCE [LARGE SCALE GENOMIC DNA]</scope>
    <source>
        <strain evidence="1 2">NBRC 111766</strain>
    </source>
</reference>
<evidence type="ECO:0000313" key="1">
    <source>
        <dbReference type="EMBL" id="GLS86655.1"/>
    </source>
</evidence>
<dbReference type="Proteomes" id="UP001157355">
    <property type="component" value="Unassembled WGS sequence"/>
</dbReference>
<keyword evidence="2" id="KW-1185">Reference proteome</keyword>
<dbReference type="EMBL" id="BSPP01000005">
    <property type="protein sequence ID" value="GLS86655.1"/>
    <property type="molecule type" value="Genomic_DNA"/>
</dbReference>